<dbReference type="Proteomes" id="UP000006178">
    <property type="component" value="Chromosome"/>
</dbReference>
<dbReference type="STRING" id="1094508.Tsac_2433"/>
<keyword evidence="2" id="KW-1185">Reference proteome</keyword>
<gene>
    <name evidence="1" type="ordered locus">Tsac_2433</name>
</gene>
<sequence length="59" mass="6253">MEKIEFLATLPQIQSAIKIGGDGASRIQFDVPTTEIANVVKLVTATGKLVKVAVEVQEG</sequence>
<name>I3VY36_THESW</name>
<evidence type="ECO:0000313" key="2">
    <source>
        <dbReference type="Proteomes" id="UP000006178"/>
    </source>
</evidence>
<proteinExistence type="predicted"/>
<dbReference type="AlphaFoldDB" id="I3VY36"/>
<organism evidence="1 2">
    <name type="scientific">Thermoanaerobacterium saccharolyticum (strain DSM 8691 / JW/SL-YS485)</name>
    <dbReference type="NCBI Taxonomy" id="1094508"/>
    <lineage>
        <taxon>Bacteria</taxon>
        <taxon>Bacillati</taxon>
        <taxon>Bacillota</taxon>
        <taxon>Clostridia</taxon>
        <taxon>Thermoanaerobacterales</taxon>
        <taxon>Thermoanaerobacteraceae</taxon>
        <taxon>Thermoanaerobacterium</taxon>
    </lineage>
</organism>
<dbReference type="PATRIC" id="fig|1094508.3.peg.2467"/>
<dbReference type="RefSeq" id="WP_014759267.1">
    <property type="nucleotide sequence ID" value="NC_017992.1"/>
</dbReference>
<dbReference type="eggNOG" id="ENOG5033JK6">
    <property type="taxonomic scope" value="Bacteria"/>
</dbReference>
<reference evidence="1 2" key="1">
    <citation type="journal article" date="2014" name="Appl. Environ. Microbiol.">
        <title>Profile of Secreted Hydrolases, Associated Proteins, and SlpA in Thermoanaerobacterium saccharolyticum during the Degradation of Hemicellulose.</title>
        <authorList>
            <person name="Currie D.H."/>
            <person name="Guss A.M."/>
            <person name="Herring C.D."/>
            <person name="Giannone R.J."/>
            <person name="Johnson C.M."/>
            <person name="Lankford P.K."/>
            <person name="Brown S.D."/>
            <person name="Hettich R.L."/>
            <person name="Lynd L.R."/>
        </authorList>
    </citation>
    <scope>NUCLEOTIDE SEQUENCE [LARGE SCALE GENOMIC DNA]</scope>
    <source>
        <strain evidence="2">DSM 8691 / JW/SL-YS485</strain>
    </source>
</reference>
<protein>
    <submittedName>
        <fullName evidence="1">Uncharacterized protein</fullName>
    </submittedName>
</protein>
<dbReference type="BioCyc" id="TSAC1094508:GLMA-2463-MONOMER"/>
<evidence type="ECO:0000313" key="1">
    <source>
        <dbReference type="EMBL" id="AFK87431.1"/>
    </source>
</evidence>
<accession>I3VY36</accession>
<dbReference type="EMBL" id="CP003184">
    <property type="protein sequence ID" value="AFK87431.1"/>
    <property type="molecule type" value="Genomic_DNA"/>
</dbReference>
<dbReference type="KEGG" id="tsh:Tsac_2433"/>